<evidence type="ECO:0000313" key="2">
    <source>
        <dbReference type="EMBL" id="DAZ98694.1"/>
    </source>
</evidence>
<comment type="caution">
    <text evidence="2">The sequence shown here is derived from an EMBL/GenBank/DDBJ whole genome shotgun (WGS) entry which is preliminary data.</text>
</comment>
<dbReference type="InterPro" id="IPR001920">
    <property type="entry name" value="Asp/Glu_race"/>
</dbReference>
<dbReference type="Pfam" id="PF01177">
    <property type="entry name" value="Asp_Glu_race"/>
    <property type="match status" value="1"/>
</dbReference>
<dbReference type="GO" id="GO:0047661">
    <property type="term" value="F:amino-acid racemase activity"/>
    <property type="evidence" value="ECO:0007669"/>
    <property type="project" value="InterPro"/>
</dbReference>
<dbReference type="EMBL" id="DAKRPA010000100">
    <property type="protein sequence ID" value="DAZ98694.1"/>
    <property type="molecule type" value="Genomic_DNA"/>
</dbReference>
<dbReference type="PANTHER" id="PTHR21198:SF3">
    <property type="entry name" value="GLUTAMATE RACEMASE"/>
    <property type="match status" value="1"/>
</dbReference>
<dbReference type="PANTHER" id="PTHR21198">
    <property type="entry name" value="GLUTAMATE RACEMASE"/>
    <property type="match status" value="1"/>
</dbReference>
<evidence type="ECO:0008006" key="4">
    <source>
        <dbReference type="Google" id="ProtNLM"/>
    </source>
</evidence>
<dbReference type="AlphaFoldDB" id="A0AAV2YZ21"/>
<dbReference type="PROSITE" id="PS00924">
    <property type="entry name" value="ASP_GLU_RACEMASE_2"/>
    <property type="match status" value="1"/>
</dbReference>
<dbReference type="Proteomes" id="UP001146120">
    <property type="component" value="Unassembled WGS sequence"/>
</dbReference>
<accession>A0AAV2YZ21</accession>
<organism evidence="2 3">
    <name type="scientific">Lagenidium giganteum</name>
    <dbReference type="NCBI Taxonomy" id="4803"/>
    <lineage>
        <taxon>Eukaryota</taxon>
        <taxon>Sar</taxon>
        <taxon>Stramenopiles</taxon>
        <taxon>Oomycota</taxon>
        <taxon>Peronosporomycetes</taxon>
        <taxon>Pythiales</taxon>
        <taxon>Pythiaceae</taxon>
    </lineage>
</organism>
<dbReference type="Gene3D" id="3.40.50.1860">
    <property type="match status" value="2"/>
</dbReference>
<evidence type="ECO:0000256" key="1">
    <source>
        <dbReference type="ARBA" id="ARBA00023235"/>
    </source>
</evidence>
<evidence type="ECO:0000313" key="3">
    <source>
        <dbReference type="Proteomes" id="UP001146120"/>
    </source>
</evidence>
<dbReference type="InterPro" id="IPR015942">
    <property type="entry name" value="Asp/Glu/hydantoin_racemase"/>
</dbReference>
<protein>
    <recommendedName>
        <fullName evidence="4">Aspartate racemase</fullName>
    </recommendedName>
</protein>
<dbReference type="SUPFAM" id="SSF53681">
    <property type="entry name" value="Aspartate/glutamate racemase"/>
    <property type="match status" value="1"/>
</dbReference>
<keyword evidence="1" id="KW-0413">Isomerase</keyword>
<gene>
    <name evidence="2" type="ORF">N0F65_008820</name>
</gene>
<dbReference type="InterPro" id="IPR033134">
    <property type="entry name" value="Asp/Glu_racemase_AS_2"/>
</dbReference>
<proteinExistence type="predicted"/>
<keyword evidence="3" id="KW-1185">Reference proteome</keyword>
<name>A0AAV2YZ21_9STRA</name>
<reference evidence="2" key="2">
    <citation type="journal article" date="2023" name="Microbiol Resour">
        <title>Decontamination and Annotation of the Draft Genome Sequence of the Oomycete Lagenidium giganteum ARSEF 373.</title>
        <authorList>
            <person name="Morgan W.R."/>
            <person name="Tartar A."/>
        </authorList>
    </citation>
    <scope>NUCLEOTIDE SEQUENCE</scope>
    <source>
        <strain evidence="2">ARSEF 373</strain>
    </source>
</reference>
<sequence length="287" mass="31253">MSHALREVRAQARMENAGVRGTMIGICGGVGPAAGILLHQTILEHTASQGVDQGHLNVCHFSCPADIADRAAFLEQQTASAIPDTTGAAKNPAVGMAKTVKMMSAAAMAVDRKVITAVPCVTFHAPSIWNEFQRLIVHDFSRNITCLNMIQEAVNELRRRAPEAKIIGLLSTSGTRSTRVFHDMLEPLGYLRSLSEQKQLELHETILNPVWGVKSSAPLVNTKCVNNFHRYARLLIAQGAHVIIMGCTEIPFVFNRATAFEGIPLVDPIVALARALIQHVEASRLRL</sequence>
<reference evidence="2" key="1">
    <citation type="submission" date="2022-11" db="EMBL/GenBank/DDBJ databases">
        <authorList>
            <person name="Morgan W.R."/>
            <person name="Tartar A."/>
        </authorList>
    </citation>
    <scope>NUCLEOTIDE SEQUENCE</scope>
    <source>
        <strain evidence="2">ARSEF 373</strain>
    </source>
</reference>